<dbReference type="Proteomes" id="UP000694864">
    <property type="component" value="Chromosome 5"/>
</dbReference>
<evidence type="ECO:0000256" key="1">
    <source>
        <dbReference type="ARBA" id="ARBA00022491"/>
    </source>
</evidence>
<sequence>MCSNNNTRGGRSYGELQLHDEYSGSCRKKQKKNEKVRRRGPGVAELEKIRLQEEHKSPLSSSPSLLQNMDHHHHHTLFAPSSYDLVMTPPNFALPEKLPSLPVFPLSYGSLVPPAPVFQRKQQHSLTMNLPNPPLGQGRFYQFIEPPSNQINSVSQFLEEENKKMVNAKKRPWHFLSDTTEPSVGPTTTTILRDAIQNRSLGISPVQDFGTTISNPIAIDSPNSSIPSFPRHYPRFIPLGLQHEQQQQNDFDENMQWRSEKPFYSFIPSEDRSNAAREGQPCDPYESATDHGIDLSLKL</sequence>
<evidence type="ECO:0000313" key="6">
    <source>
        <dbReference type="RefSeq" id="XP_010509801.1"/>
    </source>
</evidence>
<name>A0ABM0Z389_CAMSA</name>
<evidence type="ECO:0000256" key="2">
    <source>
        <dbReference type="ARBA" id="ARBA00023015"/>
    </source>
</evidence>
<protein>
    <submittedName>
        <fullName evidence="6">Protein SPEAR2</fullName>
    </submittedName>
</protein>
<feature type="compositionally biased region" description="Basic residues" evidence="4">
    <location>
        <begin position="26"/>
        <end position="40"/>
    </location>
</feature>
<keyword evidence="1" id="KW-0678">Repressor</keyword>
<evidence type="ECO:0000256" key="3">
    <source>
        <dbReference type="ARBA" id="ARBA00023163"/>
    </source>
</evidence>
<proteinExistence type="predicted"/>
<keyword evidence="2" id="KW-0805">Transcription regulation</keyword>
<dbReference type="GeneID" id="104786160"/>
<organism evidence="5 6">
    <name type="scientific">Camelina sativa</name>
    <name type="common">False flax</name>
    <name type="synonym">Myagrum sativum</name>
    <dbReference type="NCBI Taxonomy" id="90675"/>
    <lineage>
        <taxon>Eukaryota</taxon>
        <taxon>Viridiplantae</taxon>
        <taxon>Streptophyta</taxon>
        <taxon>Embryophyta</taxon>
        <taxon>Tracheophyta</taxon>
        <taxon>Spermatophyta</taxon>
        <taxon>Magnoliopsida</taxon>
        <taxon>eudicotyledons</taxon>
        <taxon>Gunneridae</taxon>
        <taxon>Pentapetalae</taxon>
        <taxon>rosids</taxon>
        <taxon>malvids</taxon>
        <taxon>Brassicales</taxon>
        <taxon>Brassicaceae</taxon>
        <taxon>Camelineae</taxon>
        <taxon>Camelina</taxon>
    </lineage>
</organism>
<reference evidence="5" key="1">
    <citation type="journal article" date="2014" name="Nat. Commun.">
        <title>The emerging biofuel crop Camelina sativa retains a highly undifferentiated hexaploid genome structure.</title>
        <authorList>
            <person name="Kagale S."/>
            <person name="Koh C."/>
            <person name="Nixon J."/>
            <person name="Bollina V."/>
            <person name="Clarke W.E."/>
            <person name="Tuteja R."/>
            <person name="Spillane C."/>
            <person name="Robinson S.J."/>
            <person name="Links M.G."/>
            <person name="Clarke C."/>
            <person name="Higgins E.E."/>
            <person name="Huebert T."/>
            <person name="Sharpe A.G."/>
            <person name="Parkin I.A."/>
        </authorList>
    </citation>
    <scope>NUCLEOTIDE SEQUENCE [LARGE SCALE GENOMIC DNA]</scope>
    <source>
        <strain evidence="5">cv. DH55</strain>
    </source>
</reference>
<evidence type="ECO:0000256" key="4">
    <source>
        <dbReference type="SAM" id="MobiDB-lite"/>
    </source>
</evidence>
<keyword evidence="5" id="KW-1185">Reference proteome</keyword>
<dbReference type="InterPro" id="IPR040356">
    <property type="entry name" value="SPEAR"/>
</dbReference>
<feature type="region of interest" description="Disordered" evidence="4">
    <location>
        <begin position="1"/>
        <end position="45"/>
    </location>
</feature>
<evidence type="ECO:0000313" key="5">
    <source>
        <dbReference type="Proteomes" id="UP000694864"/>
    </source>
</evidence>
<gene>
    <name evidence="6" type="primary">LOC104786160</name>
</gene>
<dbReference type="RefSeq" id="XP_010509801.1">
    <property type="nucleotide sequence ID" value="XM_010511499.1"/>
</dbReference>
<accession>A0ABM0Z389</accession>
<dbReference type="PANTHER" id="PTHR33388">
    <property type="entry name" value="OS01G0212500 PROTEIN"/>
    <property type="match status" value="1"/>
</dbReference>
<reference evidence="6" key="2">
    <citation type="submission" date="2025-08" db="UniProtKB">
        <authorList>
            <consortium name="RefSeq"/>
        </authorList>
    </citation>
    <scope>IDENTIFICATION</scope>
    <source>
        <tissue evidence="6">Leaf</tissue>
    </source>
</reference>
<dbReference type="PANTHER" id="PTHR33388:SF1">
    <property type="entry name" value="PROTEIN SPEAR2"/>
    <property type="match status" value="1"/>
</dbReference>
<feature type="region of interest" description="Disordered" evidence="4">
    <location>
        <begin position="268"/>
        <end position="299"/>
    </location>
</feature>
<keyword evidence="3" id="KW-0804">Transcription</keyword>